<dbReference type="OrthoDB" id="2018507at2759"/>
<evidence type="ECO:0000313" key="11">
    <source>
        <dbReference type="EMBL" id="EGD73923.1"/>
    </source>
</evidence>
<dbReference type="GO" id="GO:0005737">
    <property type="term" value="C:cytoplasm"/>
    <property type="evidence" value="ECO:0007669"/>
    <property type="project" value="TreeGrafter"/>
</dbReference>
<protein>
    <recommendedName>
        <fullName evidence="1">non-specific serine/threonine protein kinase</fullName>
        <ecNumber evidence="1">2.7.11.1</ecNumber>
    </recommendedName>
</protein>
<accession>F2UBQ7</accession>
<feature type="compositionally biased region" description="Polar residues" evidence="9">
    <location>
        <begin position="783"/>
        <end position="798"/>
    </location>
</feature>
<feature type="compositionally biased region" description="Polar residues" evidence="9">
    <location>
        <begin position="689"/>
        <end position="699"/>
    </location>
</feature>
<feature type="domain" description="Protein kinase" evidence="10">
    <location>
        <begin position="39"/>
        <end position="424"/>
    </location>
</feature>
<feature type="region of interest" description="Disordered" evidence="9">
    <location>
        <begin position="783"/>
        <end position="880"/>
    </location>
</feature>
<dbReference type="EMBL" id="GL832967">
    <property type="protein sequence ID" value="EGD73923.1"/>
    <property type="molecule type" value="Genomic_DNA"/>
</dbReference>
<feature type="compositionally biased region" description="Basic residues" evidence="9">
    <location>
        <begin position="421"/>
        <end position="431"/>
    </location>
</feature>
<evidence type="ECO:0000256" key="2">
    <source>
        <dbReference type="ARBA" id="ARBA00022527"/>
    </source>
</evidence>
<dbReference type="InterPro" id="IPR011009">
    <property type="entry name" value="Kinase-like_dom_sf"/>
</dbReference>
<keyword evidence="4" id="KW-0547">Nucleotide-binding</keyword>
<evidence type="ECO:0000256" key="5">
    <source>
        <dbReference type="ARBA" id="ARBA00022777"/>
    </source>
</evidence>
<evidence type="ECO:0000313" key="12">
    <source>
        <dbReference type="Proteomes" id="UP000007799"/>
    </source>
</evidence>
<dbReference type="GO" id="GO:0005524">
    <property type="term" value="F:ATP binding"/>
    <property type="evidence" value="ECO:0007669"/>
    <property type="project" value="UniProtKB-KW"/>
</dbReference>
<feature type="compositionally biased region" description="Low complexity" evidence="9">
    <location>
        <begin position="501"/>
        <end position="517"/>
    </location>
</feature>
<evidence type="ECO:0000256" key="9">
    <source>
        <dbReference type="SAM" id="MobiDB-lite"/>
    </source>
</evidence>
<feature type="region of interest" description="Disordered" evidence="9">
    <location>
        <begin position="418"/>
        <end position="524"/>
    </location>
</feature>
<feature type="compositionally biased region" description="Low complexity" evidence="9">
    <location>
        <begin position="638"/>
        <end position="649"/>
    </location>
</feature>
<dbReference type="InParanoid" id="F2UBQ7"/>
<feature type="region of interest" description="Disordered" evidence="9">
    <location>
        <begin position="551"/>
        <end position="744"/>
    </location>
</feature>
<evidence type="ECO:0000256" key="1">
    <source>
        <dbReference type="ARBA" id="ARBA00012513"/>
    </source>
</evidence>
<sequence length="909" mass="99299">MSVFSQVKKHFSRHKEHAAHAGPASTDVGSTAVIGRYAVHITSKLAEGGFGSVFVAEDDQHQRYALKKMLVLDQESLEATTREVELMKRLPGHSNIVQLLASEVKPNGRHAEVLLLMEYCPGGHVVDIMNRRLKKPFTESEVLKLENVLLGANKGSFKLCDFGSATTKVIVPGETMAISLAEEEIGRYTTPQYRAPEMIDLYQKRTIDTRADVWALGCLLYKLMFFADAFEDSTLSVLNGRYKIPDDHSFSQELMDLLGHSNIVQLLASEVKPNGRHAEVLLLMEYCPGGHVVDIMNRRLKKPFTESEVLKVIVPGETMAISLAEEEIGRYTTPQYRAPEMIDLYQKRTIDTRADVWALGCLLYKLMFFADAFEDSTLSVLNGRYKIPDDHSFSQELMDLLASLLELDPDKRITAPEACRHQHQQHQHRHADKGARRTTPSPHACISSPQTPPQQQQHQQHDAIQRPSRKGHARSASNPFANPMHDEPEWPTTPEGQVIRANAHAHAHAPQTAPPAAHARKARTLAKAASVDAASAHAVDGEAALGFATPPFAADHTHTPATAIANGEKRRAPNTAIGIRHKRQPSNPFEAAARMGSGTGDDGDNDGDDHDGDNDGDDHDGDDDIKAVGSSTKGVLLSSSNGSGPWPWGRYRSIESPTQRAAINETQDSSQEGSHQPHSRRNNNSNSSGNKGTSVSPTATAACAAITKQQAQCNQHTGQQRPQQPRWQWGNIPSTTPSRPQKWHRNEKWRWWWWGGGGVGHSGGGRKQSGAVTPTFAADNTNPFSSLVSASSTPVTAHTGSRRGGDDGNDDDNTGVRAASELFASKPTSTRTTPARKRAVAPPRRPKPPAVTPRGARPASTAAQSQAGTAPETPHKQRDDIDPFVFFPALAKWDDVVDGDVTTVVMMAE</sequence>
<dbReference type="eggNOG" id="KOG1989">
    <property type="taxonomic scope" value="Eukaryota"/>
</dbReference>
<feature type="compositionally biased region" description="Acidic residues" evidence="9">
    <location>
        <begin position="601"/>
        <end position="623"/>
    </location>
</feature>
<evidence type="ECO:0000256" key="8">
    <source>
        <dbReference type="ARBA" id="ARBA00048679"/>
    </source>
</evidence>
<feature type="compositionally biased region" description="Low complexity" evidence="9">
    <location>
        <begin position="718"/>
        <end position="730"/>
    </location>
</feature>
<dbReference type="PANTHER" id="PTHR22967:SF57">
    <property type="entry name" value="AUXILIN, ISOFORM A-RELATED"/>
    <property type="match status" value="1"/>
</dbReference>
<dbReference type="InterPro" id="IPR000719">
    <property type="entry name" value="Prot_kinase_dom"/>
</dbReference>
<feature type="compositionally biased region" description="Basic residues" evidence="9">
    <location>
        <begin position="834"/>
        <end position="847"/>
    </location>
</feature>
<dbReference type="PANTHER" id="PTHR22967">
    <property type="entry name" value="SERINE/THREONINE PROTEIN KINASE"/>
    <property type="match status" value="1"/>
</dbReference>
<dbReference type="GO" id="GO:0035612">
    <property type="term" value="F:AP-2 adaptor complex binding"/>
    <property type="evidence" value="ECO:0007669"/>
    <property type="project" value="TreeGrafter"/>
</dbReference>
<evidence type="ECO:0000256" key="7">
    <source>
        <dbReference type="ARBA" id="ARBA00047899"/>
    </source>
</evidence>
<feature type="compositionally biased region" description="Low complexity" evidence="9">
    <location>
        <begin position="852"/>
        <end position="871"/>
    </location>
</feature>
<feature type="compositionally biased region" description="Polar residues" evidence="9">
    <location>
        <begin position="655"/>
        <end position="676"/>
    </location>
</feature>
<dbReference type="KEGG" id="sre:PTSG_05619"/>
<evidence type="ECO:0000259" key="10">
    <source>
        <dbReference type="PROSITE" id="PS50011"/>
    </source>
</evidence>
<evidence type="ECO:0000256" key="4">
    <source>
        <dbReference type="ARBA" id="ARBA00022741"/>
    </source>
</evidence>
<keyword evidence="3" id="KW-0808">Transferase</keyword>
<evidence type="ECO:0000256" key="3">
    <source>
        <dbReference type="ARBA" id="ARBA00022679"/>
    </source>
</evidence>
<dbReference type="AlphaFoldDB" id="F2UBQ7"/>
<name>F2UBQ7_SALR5</name>
<keyword evidence="6" id="KW-0067">ATP-binding</keyword>
<comment type="catalytic activity">
    <reaction evidence="8">
        <text>L-seryl-[protein] + ATP = O-phospho-L-seryl-[protein] + ADP + H(+)</text>
        <dbReference type="Rhea" id="RHEA:17989"/>
        <dbReference type="Rhea" id="RHEA-COMP:9863"/>
        <dbReference type="Rhea" id="RHEA-COMP:11604"/>
        <dbReference type="ChEBI" id="CHEBI:15378"/>
        <dbReference type="ChEBI" id="CHEBI:29999"/>
        <dbReference type="ChEBI" id="CHEBI:30616"/>
        <dbReference type="ChEBI" id="CHEBI:83421"/>
        <dbReference type="ChEBI" id="CHEBI:456216"/>
        <dbReference type="EC" id="2.7.11.1"/>
    </reaction>
</comment>
<keyword evidence="2" id="KW-0723">Serine/threonine-protein kinase</keyword>
<keyword evidence="5 11" id="KW-0418">Kinase</keyword>
<dbReference type="GO" id="GO:0004674">
    <property type="term" value="F:protein serine/threonine kinase activity"/>
    <property type="evidence" value="ECO:0007669"/>
    <property type="project" value="UniProtKB-KW"/>
</dbReference>
<dbReference type="GeneID" id="16074063"/>
<dbReference type="Gene3D" id="1.10.510.10">
    <property type="entry name" value="Transferase(Phosphotransferase) domain 1"/>
    <property type="match status" value="4"/>
</dbReference>
<dbReference type="Pfam" id="PF00069">
    <property type="entry name" value="Pkinase"/>
    <property type="match status" value="3"/>
</dbReference>
<feature type="region of interest" description="Disordered" evidence="9">
    <location>
        <begin position="759"/>
        <end position="778"/>
    </location>
</feature>
<dbReference type="RefSeq" id="XP_004993486.1">
    <property type="nucleotide sequence ID" value="XM_004993429.1"/>
</dbReference>
<reference evidence="11" key="1">
    <citation type="submission" date="2009-08" db="EMBL/GenBank/DDBJ databases">
        <title>Annotation of Salpingoeca rosetta.</title>
        <authorList>
            <consortium name="The Broad Institute Genome Sequencing Platform"/>
            <person name="Russ C."/>
            <person name="Cuomo C."/>
            <person name="Burger G."/>
            <person name="Gray M.W."/>
            <person name="Holland P.W.H."/>
            <person name="King N."/>
            <person name="Lang F.B.F."/>
            <person name="Roger A.J."/>
            <person name="Ruiz-Trillo I."/>
            <person name="Young S.K."/>
            <person name="Zeng Q."/>
            <person name="Gargeya S."/>
            <person name="Alvarado L."/>
            <person name="Berlin A."/>
            <person name="Chapman S.B."/>
            <person name="Chen Z."/>
            <person name="Freedman E."/>
            <person name="Gellesch M."/>
            <person name="Goldberg J."/>
            <person name="Griggs A."/>
            <person name="Gujja S."/>
            <person name="Heilman E."/>
            <person name="Heiman D."/>
            <person name="Howarth C."/>
            <person name="Mehta T."/>
            <person name="Neiman D."/>
            <person name="Pearson M."/>
            <person name="Roberts A."/>
            <person name="Saif S."/>
            <person name="Shea T."/>
            <person name="Shenoy N."/>
            <person name="Sisk P."/>
            <person name="Stolte C."/>
            <person name="Sykes S."/>
            <person name="White J."/>
            <person name="Yandava C."/>
            <person name="Haas B."/>
            <person name="Nusbaum C."/>
            <person name="Birren B."/>
        </authorList>
    </citation>
    <scope>NUCLEOTIDE SEQUENCE [LARGE SCALE GENOMIC DNA]</scope>
    <source>
        <strain evidence="11">ATCC 50818</strain>
    </source>
</reference>
<keyword evidence="12" id="KW-1185">Reference proteome</keyword>
<gene>
    <name evidence="11" type="ORF">PTSG_05619</name>
</gene>
<dbReference type="GO" id="GO:2000369">
    <property type="term" value="P:regulation of clathrin-dependent endocytosis"/>
    <property type="evidence" value="ECO:0007669"/>
    <property type="project" value="TreeGrafter"/>
</dbReference>
<comment type="catalytic activity">
    <reaction evidence="7">
        <text>L-threonyl-[protein] + ATP = O-phospho-L-threonyl-[protein] + ADP + H(+)</text>
        <dbReference type="Rhea" id="RHEA:46608"/>
        <dbReference type="Rhea" id="RHEA-COMP:11060"/>
        <dbReference type="Rhea" id="RHEA-COMP:11605"/>
        <dbReference type="ChEBI" id="CHEBI:15378"/>
        <dbReference type="ChEBI" id="CHEBI:30013"/>
        <dbReference type="ChEBI" id="CHEBI:30616"/>
        <dbReference type="ChEBI" id="CHEBI:61977"/>
        <dbReference type="ChEBI" id="CHEBI:456216"/>
        <dbReference type="EC" id="2.7.11.1"/>
    </reaction>
</comment>
<organism evidence="12">
    <name type="scientific">Salpingoeca rosetta (strain ATCC 50818 / BSB-021)</name>
    <dbReference type="NCBI Taxonomy" id="946362"/>
    <lineage>
        <taxon>Eukaryota</taxon>
        <taxon>Choanoflagellata</taxon>
        <taxon>Craspedida</taxon>
        <taxon>Salpingoecidae</taxon>
        <taxon>Salpingoeca</taxon>
    </lineage>
</organism>
<dbReference type="STRING" id="946362.F2UBQ7"/>
<dbReference type="EC" id="2.7.11.1" evidence="1"/>
<feature type="compositionally biased region" description="Polar residues" evidence="9">
    <location>
        <begin position="707"/>
        <end position="717"/>
    </location>
</feature>
<dbReference type="GO" id="GO:0045747">
    <property type="term" value="P:positive regulation of Notch signaling pathway"/>
    <property type="evidence" value="ECO:0007669"/>
    <property type="project" value="TreeGrafter"/>
</dbReference>
<evidence type="ECO:0000256" key="6">
    <source>
        <dbReference type="ARBA" id="ARBA00022840"/>
    </source>
</evidence>
<dbReference type="SUPFAM" id="SSF56112">
    <property type="entry name" value="Protein kinase-like (PK-like)"/>
    <property type="match status" value="2"/>
</dbReference>
<proteinExistence type="predicted"/>
<dbReference type="Proteomes" id="UP000007799">
    <property type="component" value="Unassembled WGS sequence"/>
</dbReference>
<dbReference type="PROSITE" id="PS50011">
    <property type="entry name" value="PROTEIN_KINASE_DOM"/>
    <property type="match status" value="1"/>
</dbReference>